<evidence type="ECO:0000313" key="1">
    <source>
        <dbReference type="EMBL" id="MCJ2376431.1"/>
    </source>
</evidence>
<name>A0A9X1WAD5_9VIBR</name>
<dbReference type="EMBL" id="JAJNNZ010000004">
    <property type="protein sequence ID" value="MCJ2376431.1"/>
    <property type="molecule type" value="Genomic_DNA"/>
</dbReference>
<dbReference type="Proteomes" id="UP001139488">
    <property type="component" value="Unassembled WGS sequence"/>
</dbReference>
<protein>
    <recommendedName>
        <fullName evidence="3">Lipoprotein</fullName>
    </recommendedName>
</protein>
<reference evidence="1" key="1">
    <citation type="submission" date="2021-11" db="EMBL/GenBank/DDBJ databases">
        <title>Vibrio ZSDE26 sp. nov. and Vibrio ZSDZ34 sp. nov., isolated from coastal seawater in Qingdao.</title>
        <authorList>
            <person name="Zhang P."/>
        </authorList>
    </citation>
    <scope>NUCLEOTIDE SEQUENCE</scope>
    <source>
        <strain evidence="1">ZSDZ34</strain>
    </source>
</reference>
<evidence type="ECO:0000313" key="2">
    <source>
        <dbReference type="Proteomes" id="UP001139488"/>
    </source>
</evidence>
<sequence length="102" mass="11512">MKKIGILLVTLTMLVGCNREYDSITLSTEVNNVEYLLSVSGDSASITKSNSTETFKLKYRDSDEFGFYVGDSTLSFKQQPKVNNWICVSCVDHGYPIIWKQT</sequence>
<evidence type="ECO:0008006" key="3">
    <source>
        <dbReference type="Google" id="ProtNLM"/>
    </source>
</evidence>
<dbReference type="PROSITE" id="PS51257">
    <property type="entry name" value="PROKAR_LIPOPROTEIN"/>
    <property type="match status" value="1"/>
</dbReference>
<keyword evidence="2" id="KW-1185">Reference proteome</keyword>
<accession>A0A9X1WAD5</accession>
<proteinExistence type="predicted"/>
<comment type="caution">
    <text evidence="1">The sequence shown here is derived from an EMBL/GenBank/DDBJ whole genome shotgun (WGS) entry which is preliminary data.</text>
</comment>
<organism evidence="1 2">
    <name type="scientific">Vibrio gelatinilyticus</name>
    <dbReference type="NCBI Taxonomy" id="2893468"/>
    <lineage>
        <taxon>Bacteria</taxon>
        <taxon>Pseudomonadati</taxon>
        <taxon>Pseudomonadota</taxon>
        <taxon>Gammaproteobacteria</taxon>
        <taxon>Vibrionales</taxon>
        <taxon>Vibrionaceae</taxon>
        <taxon>Vibrio</taxon>
    </lineage>
</organism>
<gene>
    <name evidence="1" type="ORF">LNL84_06235</name>
</gene>
<dbReference type="AlphaFoldDB" id="A0A9X1WAD5"/>
<dbReference type="RefSeq" id="WP_244355939.1">
    <property type="nucleotide sequence ID" value="NZ_JAJNNZ010000004.1"/>
</dbReference>